<dbReference type="GO" id="GO:0043709">
    <property type="term" value="P:cell adhesion involved in single-species biofilm formation"/>
    <property type="evidence" value="ECO:0007669"/>
    <property type="project" value="TreeGrafter"/>
</dbReference>
<organism evidence="2">
    <name type="scientific">marine sediment metagenome</name>
    <dbReference type="NCBI Taxonomy" id="412755"/>
    <lineage>
        <taxon>unclassified sequences</taxon>
        <taxon>metagenomes</taxon>
        <taxon>ecological metagenomes</taxon>
    </lineage>
</organism>
<dbReference type="Pfam" id="PF01590">
    <property type="entry name" value="GAF"/>
    <property type="match status" value="1"/>
</dbReference>
<dbReference type="Pfam" id="PF00990">
    <property type="entry name" value="GGDEF"/>
    <property type="match status" value="1"/>
</dbReference>
<dbReference type="InterPro" id="IPR050469">
    <property type="entry name" value="Diguanylate_Cyclase"/>
</dbReference>
<dbReference type="CDD" id="cd01949">
    <property type="entry name" value="GGDEF"/>
    <property type="match status" value="1"/>
</dbReference>
<feature type="non-terminal residue" evidence="2">
    <location>
        <position position="248"/>
    </location>
</feature>
<dbReference type="SUPFAM" id="SSF55073">
    <property type="entry name" value="Nucleotide cyclase"/>
    <property type="match status" value="1"/>
</dbReference>
<evidence type="ECO:0000313" key="2">
    <source>
        <dbReference type="EMBL" id="GAH26673.1"/>
    </source>
</evidence>
<accession>X1G0W9</accession>
<feature type="domain" description="GGDEF" evidence="1">
    <location>
        <begin position="202"/>
        <end position="248"/>
    </location>
</feature>
<reference evidence="2" key="1">
    <citation type="journal article" date="2014" name="Front. Microbiol.">
        <title>High frequency of phylogenetically diverse reductive dehalogenase-homologous genes in deep subseafloor sedimentary metagenomes.</title>
        <authorList>
            <person name="Kawai M."/>
            <person name="Futagami T."/>
            <person name="Toyoda A."/>
            <person name="Takaki Y."/>
            <person name="Nishi S."/>
            <person name="Hori S."/>
            <person name="Arai W."/>
            <person name="Tsubouchi T."/>
            <person name="Morono Y."/>
            <person name="Uchiyama I."/>
            <person name="Ito T."/>
            <person name="Fujiyama A."/>
            <person name="Inagaki F."/>
            <person name="Takami H."/>
        </authorList>
    </citation>
    <scope>NUCLEOTIDE SEQUENCE</scope>
    <source>
        <strain evidence="2">Expedition CK06-06</strain>
    </source>
</reference>
<dbReference type="AlphaFoldDB" id="X1G0W9"/>
<dbReference type="PANTHER" id="PTHR45138:SF9">
    <property type="entry name" value="DIGUANYLATE CYCLASE DGCM-RELATED"/>
    <property type="match status" value="1"/>
</dbReference>
<proteinExistence type="predicted"/>
<dbReference type="InterPro" id="IPR029787">
    <property type="entry name" value="Nucleotide_cyclase"/>
</dbReference>
<dbReference type="NCBIfam" id="TIGR00254">
    <property type="entry name" value="GGDEF"/>
    <property type="match status" value="1"/>
</dbReference>
<dbReference type="Gene3D" id="3.30.450.40">
    <property type="match status" value="1"/>
</dbReference>
<sequence length="248" mass="29019">MEKRYKEENKSLWKISELISRAQKPEQVILGISKEAARLLNGDSSFIWILQEKNLNLVKGYKLSREYISKISLKIEEEFIKKNIKINQTFSSSNIEKDSRIFLPEILKKEGVVSLICTPVKAEDKLIGILTVFSKKSKVWTKRESRIVNMLAEQTAHILERMRYQKHLEESSIRDGLTGLYSRVYFLTRAREEIARSSRKREYVSFLFCDIDKFKAYNRIEGYTEGDRLLCQTAKSIESSLRKEDTLC</sequence>
<dbReference type="Gene3D" id="3.30.70.270">
    <property type="match status" value="1"/>
</dbReference>
<dbReference type="InterPro" id="IPR029016">
    <property type="entry name" value="GAF-like_dom_sf"/>
</dbReference>
<comment type="caution">
    <text evidence="2">The sequence shown here is derived from an EMBL/GenBank/DDBJ whole genome shotgun (WGS) entry which is preliminary data.</text>
</comment>
<dbReference type="PROSITE" id="PS50887">
    <property type="entry name" value="GGDEF"/>
    <property type="match status" value="1"/>
</dbReference>
<dbReference type="InterPro" id="IPR003018">
    <property type="entry name" value="GAF"/>
</dbReference>
<evidence type="ECO:0000259" key="1">
    <source>
        <dbReference type="PROSITE" id="PS50887"/>
    </source>
</evidence>
<dbReference type="GO" id="GO:0005886">
    <property type="term" value="C:plasma membrane"/>
    <property type="evidence" value="ECO:0007669"/>
    <property type="project" value="TreeGrafter"/>
</dbReference>
<name>X1G0W9_9ZZZZ</name>
<dbReference type="PANTHER" id="PTHR45138">
    <property type="entry name" value="REGULATORY COMPONENTS OF SENSORY TRANSDUCTION SYSTEM"/>
    <property type="match status" value="1"/>
</dbReference>
<protein>
    <recommendedName>
        <fullName evidence="1">GGDEF domain-containing protein</fullName>
    </recommendedName>
</protein>
<dbReference type="SMART" id="SM00065">
    <property type="entry name" value="GAF"/>
    <property type="match status" value="1"/>
</dbReference>
<dbReference type="InterPro" id="IPR000160">
    <property type="entry name" value="GGDEF_dom"/>
</dbReference>
<dbReference type="GO" id="GO:1902201">
    <property type="term" value="P:negative regulation of bacterial-type flagellum-dependent cell motility"/>
    <property type="evidence" value="ECO:0007669"/>
    <property type="project" value="TreeGrafter"/>
</dbReference>
<dbReference type="GO" id="GO:0052621">
    <property type="term" value="F:diguanylate cyclase activity"/>
    <property type="evidence" value="ECO:0007669"/>
    <property type="project" value="TreeGrafter"/>
</dbReference>
<dbReference type="InterPro" id="IPR043128">
    <property type="entry name" value="Rev_trsase/Diguanyl_cyclase"/>
</dbReference>
<dbReference type="EMBL" id="BARU01002318">
    <property type="protein sequence ID" value="GAH26673.1"/>
    <property type="molecule type" value="Genomic_DNA"/>
</dbReference>
<gene>
    <name evidence="2" type="ORF">S03H2_05527</name>
</gene>
<dbReference type="SUPFAM" id="SSF55781">
    <property type="entry name" value="GAF domain-like"/>
    <property type="match status" value="1"/>
</dbReference>